<feature type="region of interest" description="Disordered" evidence="1">
    <location>
        <begin position="1"/>
        <end position="47"/>
    </location>
</feature>
<dbReference type="RefSeq" id="WP_074889182.1">
    <property type="nucleotide sequence ID" value="NZ_FOHW01000013.1"/>
</dbReference>
<organism evidence="2 3">
    <name type="scientific">Pseudomonas graminis</name>
    <dbReference type="NCBI Taxonomy" id="158627"/>
    <lineage>
        <taxon>Bacteria</taxon>
        <taxon>Pseudomonadati</taxon>
        <taxon>Pseudomonadota</taxon>
        <taxon>Gammaproteobacteria</taxon>
        <taxon>Pseudomonadales</taxon>
        <taxon>Pseudomonadaceae</taxon>
        <taxon>Pseudomonas</taxon>
    </lineage>
</organism>
<feature type="compositionally biased region" description="Basic residues" evidence="1">
    <location>
        <begin position="211"/>
        <end position="221"/>
    </location>
</feature>
<accession>A0A1I0EF58</accession>
<dbReference type="OrthoDB" id="6882263at2"/>
<protein>
    <submittedName>
        <fullName evidence="2">Uncharacterized protein</fullName>
    </submittedName>
</protein>
<feature type="region of interest" description="Disordered" evidence="1">
    <location>
        <begin position="197"/>
        <end position="221"/>
    </location>
</feature>
<feature type="compositionally biased region" description="Basic residues" evidence="1">
    <location>
        <begin position="31"/>
        <end position="40"/>
    </location>
</feature>
<dbReference type="AlphaFoldDB" id="A0A1I0EF58"/>
<dbReference type="Proteomes" id="UP000182332">
    <property type="component" value="Unassembled WGS sequence"/>
</dbReference>
<gene>
    <name evidence="2" type="ORF">SAMN05216197_11351</name>
</gene>
<evidence type="ECO:0000256" key="1">
    <source>
        <dbReference type="SAM" id="MobiDB-lite"/>
    </source>
</evidence>
<name>A0A1I0EF58_9PSED</name>
<feature type="compositionally biased region" description="Polar residues" evidence="1">
    <location>
        <begin position="14"/>
        <end position="30"/>
    </location>
</feature>
<dbReference type="EMBL" id="FOHW01000013">
    <property type="protein sequence ID" value="SET43086.1"/>
    <property type="molecule type" value="Genomic_DNA"/>
</dbReference>
<evidence type="ECO:0000313" key="3">
    <source>
        <dbReference type="Proteomes" id="UP000182332"/>
    </source>
</evidence>
<sequence>MEDETDIQPPPHSQPTESDNNNKATVPNPKNTRRTKRKSPGKSSIPLYEDLQAVSPVGKSAAEQAMVYAGQLQNAPGFPWHHEMKHPPPAPVFEAPYITGADPEGPTDAQLNVGIYINIPRSPKLWFGDHLKLRWGHNTFYTTVGKVEGRKGPRLVQYLNNETLADYESGCVEVRYEVVRRARLVGISETLTVNLPRLRKRRGKGSPPGRPPRRRRMQPKP</sequence>
<reference evidence="2 3" key="1">
    <citation type="submission" date="2016-10" db="EMBL/GenBank/DDBJ databases">
        <authorList>
            <person name="de Groot N.N."/>
        </authorList>
    </citation>
    <scope>NUCLEOTIDE SEQUENCE [LARGE SCALE GENOMIC DNA]</scope>
    <source>
        <strain evidence="2 3">DSM 11363</strain>
    </source>
</reference>
<evidence type="ECO:0000313" key="2">
    <source>
        <dbReference type="EMBL" id="SET43086.1"/>
    </source>
</evidence>
<proteinExistence type="predicted"/>